<sequence>EEKPINIAFTVIGTDRLAKVELIRNNEVIVTKSTDEDHIHVEYVDKPQDNKDYFYYLRVTQVDMKMGWSTPIWIEFK</sequence>
<organism evidence="1">
    <name type="scientific">marine sediment metagenome</name>
    <dbReference type="NCBI Taxonomy" id="412755"/>
    <lineage>
        <taxon>unclassified sequences</taxon>
        <taxon>metagenomes</taxon>
        <taxon>ecological metagenomes</taxon>
    </lineage>
</organism>
<gene>
    <name evidence="1" type="ORF">S03H2_30437</name>
</gene>
<proteinExistence type="predicted"/>
<reference evidence="1" key="1">
    <citation type="journal article" date="2014" name="Front. Microbiol.">
        <title>High frequency of phylogenetically diverse reductive dehalogenase-homologous genes in deep subseafloor sedimentary metagenomes.</title>
        <authorList>
            <person name="Kawai M."/>
            <person name="Futagami T."/>
            <person name="Toyoda A."/>
            <person name="Takaki Y."/>
            <person name="Nishi S."/>
            <person name="Hori S."/>
            <person name="Arai W."/>
            <person name="Tsubouchi T."/>
            <person name="Morono Y."/>
            <person name="Uchiyama I."/>
            <person name="Ito T."/>
            <person name="Fujiyama A."/>
            <person name="Inagaki F."/>
            <person name="Takami H."/>
        </authorList>
    </citation>
    <scope>NUCLEOTIDE SEQUENCE</scope>
    <source>
        <strain evidence="1">Expedition CK06-06</strain>
    </source>
</reference>
<feature type="non-terminal residue" evidence="1">
    <location>
        <position position="1"/>
    </location>
</feature>
<name>X1HQW1_9ZZZZ</name>
<dbReference type="EMBL" id="BARU01018417">
    <property type="protein sequence ID" value="GAH56224.1"/>
    <property type="molecule type" value="Genomic_DNA"/>
</dbReference>
<dbReference type="AlphaFoldDB" id="X1HQW1"/>
<evidence type="ECO:0000313" key="1">
    <source>
        <dbReference type="EMBL" id="GAH56224.1"/>
    </source>
</evidence>
<comment type="caution">
    <text evidence="1">The sequence shown here is derived from an EMBL/GenBank/DDBJ whole genome shotgun (WGS) entry which is preliminary data.</text>
</comment>
<accession>X1HQW1</accession>
<protein>
    <submittedName>
        <fullName evidence="1">Uncharacterized protein</fullName>
    </submittedName>
</protein>